<organism evidence="2 3">
    <name type="scientific">Lactobacillus corticis</name>
    <dbReference type="NCBI Taxonomy" id="2201249"/>
    <lineage>
        <taxon>Bacteria</taxon>
        <taxon>Bacillati</taxon>
        <taxon>Bacillota</taxon>
        <taxon>Bacilli</taxon>
        <taxon>Lactobacillales</taxon>
        <taxon>Lactobacillaceae</taxon>
        <taxon>Lactobacillus</taxon>
    </lineage>
</organism>
<comment type="caution">
    <text evidence="2">The sequence shown here is derived from an EMBL/GenBank/DDBJ whole genome shotgun (WGS) entry which is preliminary data.</text>
</comment>
<keyword evidence="3" id="KW-1185">Reference proteome</keyword>
<keyword evidence="1" id="KW-0812">Transmembrane</keyword>
<sequence length="837" mass="96004">MHHNNVMTVDLGQQYVDFLAFFRAKLFSNPLELIYTFQNGLGNSFIGTMTYYLMSPFNLILFLFPQKMLPQAILAVITAKVAFSGLTSFYYWNNKYHNQFAALAASCAYAISGYVVANYLNLMWLDSVVFLPLLIRAIDQLMAGKKNHLILITWALWVTNFYTGYMALLFGFLYFLTQQFAQTWSWPQFRAYLLKSFYGSMLAAFVLIPSVIELLQGKASSNTKWTFGWQFMPFKAFLKLIDGAYNYHEMEAGWPNIYLTVPLFLMALAYFFNQAQAARQRLANGLLLLFMFCSLWFTPLVLIWHMGQFPVWYPARFSFVVVFWLLELAVNFLATSRNFKLWQFYIIAACAFILVSYWAASAKSVAFINQNAMLLASICAVLALFFLLFFKERKYGLALLYVLVATEAGFNLVWSFDHISFQQNSAYTNFTENMQKATNYVNQRDKTFFRFDKTFFRSDDDSFSDNYNGIANFNSITNQQTLNLMKQLGYYHNSNSYTNHGGTPITDAILGVKYYAIPNSNRSGVKTSQLMNYDNRNYRIDVNSNKIINTQKQLVLYQAASLPLTFISNTSNQVAFKENSPIVNQTNLLGNILGKKLTLFHSLAWPTKVQTQNASKWPGSWLQYDRKNSKNEASVSFTFTPQDNDSYYLELPSGMNNNSVGVYLNGVKLDNTTRDDQYQLINLARMAKGQKLTLKLTFNSNSLNLNQAVLWHFNQQDLQKMLQRFNQKQPTTKQTGALSLKTSTFTTSKATKLKSTIPYSSFWQVYDNGKRLTTHLFAKAFISVNLSAGRHRITYVYVPWHLIGGILISLLTGLWLLLARKLFSGNKEKKPRPAGNS</sequence>
<dbReference type="Pfam" id="PF09586">
    <property type="entry name" value="YfhO"/>
    <property type="match status" value="1"/>
</dbReference>
<dbReference type="Proteomes" id="UP000677218">
    <property type="component" value="Unassembled WGS sequence"/>
</dbReference>
<feature type="transmembrane region" description="Helical" evidence="1">
    <location>
        <begin position="257"/>
        <end position="273"/>
    </location>
</feature>
<feature type="transmembrane region" description="Helical" evidence="1">
    <location>
        <begin position="196"/>
        <end position="215"/>
    </location>
</feature>
<dbReference type="AlphaFoldDB" id="A0A916QGT0"/>
<gene>
    <name evidence="2" type="primary">yfhO</name>
    <name evidence="2" type="ORF">LCB40_05740</name>
</gene>
<feature type="transmembrane region" description="Helical" evidence="1">
    <location>
        <begin position="119"/>
        <end position="138"/>
    </location>
</feature>
<feature type="transmembrane region" description="Helical" evidence="1">
    <location>
        <begin position="372"/>
        <end position="390"/>
    </location>
</feature>
<feature type="transmembrane region" description="Helical" evidence="1">
    <location>
        <begin position="285"/>
        <end position="307"/>
    </location>
</feature>
<feature type="transmembrane region" description="Helical" evidence="1">
    <location>
        <begin position="45"/>
        <end position="65"/>
    </location>
</feature>
<dbReference type="PANTHER" id="PTHR38454:SF1">
    <property type="entry name" value="INTEGRAL MEMBRANE PROTEIN"/>
    <property type="match status" value="1"/>
</dbReference>
<accession>A0A916QGT0</accession>
<evidence type="ECO:0000256" key="1">
    <source>
        <dbReference type="SAM" id="Phobius"/>
    </source>
</evidence>
<keyword evidence="1" id="KW-0472">Membrane</keyword>
<reference evidence="2" key="1">
    <citation type="submission" date="2020-08" db="EMBL/GenBank/DDBJ databases">
        <title>Taxonomic study for Lactobacillus species isolated from hardwood bark.</title>
        <authorList>
            <person name="Tohno M."/>
            <person name="Tanizawa Y."/>
        </authorList>
    </citation>
    <scope>NUCLEOTIDE SEQUENCE</scope>
    <source>
        <strain evidence="2">B40</strain>
    </source>
</reference>
<dbReference type="InterPro" id="IPR018580">
    <property type="entry name" value="Uncharacterised_YfhO"/>
</dbReference>
<feature type="transmembrane region" description="Helical" evidence="1">
    <location>
        <begin position="150"/>
        <end position="176"/>
    </location>
</feature>
<feature type="transmembrane region" description="Helical" evidence="1">
    <location>
        <begin position="797"/>
        <end position="819"/>
    </location>
</feature>
<evidence type="ECO:0000313" key="3">
    <source>
        <dbReference type="Proteomes" id="UP000677218"/>
    </source>
</evidence>
<proteinExistence type="predicted"/>
<dbReference type="EMBL" id="BMAY01000003">
    <property type="protein sequence ID" value="GFZ26694.1"/>
    <property type="molecule type" value="Genomic_DNA"/>
</dbReference>
<evidence type="ECO:0000313" key="2">
    <source>
        <dbReference type="EMBL" id="GFZ26694.1"/>
    </source>
</evidence>
<name>A0A916QGT0_9LACO</name>
<feature type="transmembrane region" description="Helical" evidence="1">
    <location>
        <begin position="313"/>
        <end position="334"/>
    </location>
</feature>
<keyword evidence="1" id="KW-1133">Transmembrane helix</keyword>
<feature type="transmembrane region" description="Helical" evidence="1">
    <location>
        <begin position="72"/>
        <end position="92"/>
    </location>
</feature>
<protein>
    <submittedName>
        <fullName evidence="2">Bacterial membrane protein YfhO</fullName>
    </submittedName>
</protein>
<dbReference type="PANTHER" id="PTHR38454">
    <property type="entry name" value="INTEGRAL MEMBRANE PROTEIN-RELATED"/>
    <property type="match status" value="1"/>
</dbReference>
<feature type="transmembrane region" description="Helical" evidence="1">
    <location>
        <begin position="341"/>
        <end position="360"/>
    </location>
</feature>
<feature type="transmembrane region" description="Helical" evidence="1">
    <location>
        <begin position="397"/>
        <end position="416"/>
    </location>
</feature>